<keyword evidence="1" id="KW-0812">Transmembrane</keyword>
<accession>X1NYZ8</accession>
<reference evidence="2" key="1">
    <citation type="journal article" date="2014" name="Front. Microbiol.">
        <title>High frequency of phylogenetically diverse reductive dehalogenase-homologous genes in deep subseafloor sedimentary metagenomes.</title>
        <authorList>
            <person name="Kawai M."/>
            <person name="Futagami T."/>
            <person name="Toyoda A."/>
            <person name="Takaki Y."/>
            <person name="Nishi S."/>
            <person name="Hori S."/>
            <person name="Arai W."/>
            <person name="Tsubouchi T."/>
            <person name="Morono Y."/>
            <person name="Uchiyama I."/>
            <person name="Ito T."/>
            <person name="Fujiyama A."/>
            <person name="Inagaki F."/>
            <person name="Takami H."/>
        </authorList>
    </citation>
    <scope>NUCLEOTIDE SEQUENCE</scope>
    <source>
        <strain evidence="2">Expedition CK06-06</strain>
    </source>
</reference>
<dbReference type="AlphaFoldDB" id="X1NYZ8"/>
<proteinExistence type="predicted"/>
<keyword evidence="1" id="KW-0472">Membrane</keyword>
<protein>
    <submittedName>
        <fullName evidence="2">Uncharacterized protein</fullName>
    </submittedName>
</protein>
<evidence type="ECO:0000256" key="1">
    <source>
        <dbReference type="SAM" id="Phobius"/>
    </source>
</evidence>
<dbReference type="EMBL" id="BARV01016953">
    <property type="protein sequence ID" value="GAI31975.1"/>
    <property type="molecule type" value="Genomic_DNA"/>
</dbReference>
<sequence length="91" mass="9621">MDLNLILALVLPIAGTGAGVMGFVYRLGKKVGSMETNMNASVKTLSDRCDALTKELNDANGQFSKIGDKFGEVGQRLAHIEGKLGINPEGN</sequence>
<organism evidence="2">
    <name type="scientific">marine sediment metagenome</name>
    <dbReference type="NCBI Taxonomy" id="412755"/>
    <lineage>
        <taxon>unclassified sequences</taxon>
        <taxon>metagenomes</taxon>
        <taxon>ecological metagenomes</taxon>
    </lineage>
</organism>
<keyword evidence="1" id="KW-1133">Transmembrane helix</keyword>
<name>X1NYZ8_9ZZZZ</name>
<evidence type="ECO:0000313" key="2">
    <source>
        <dbReference type="EMBL" id="GAI31975.1"/>
    </source>
</evidence>
<gene>
    <name evidence="2" type="ORF">S06H3_28983</name>
</gene>
<feature type="transmembrane region" description="Helical" evidence="1">
    <location>
        <begin position="6"/>
        <end position="28"/>
    </location>
</feature>
<dbReference type="Gene3D" id="1.20.5.2280">
    <property type="match status" value="1"/>
</dbReference>
<comment type="caution">
    <text evidence="2">The sequence shown here is derived from an EMBL/GenBank/DDBJ whole genome shotgun (WGS) entry which is preliminary data.</text>
</comment>